<dbReference type="Gene3D" id="3.30.160.660">
    <property type="match status" value="1"/>
</dbReference>
<gene>
    <name evidence="2" type="ORF">CWR43_26105</name>
    <name evidence="3" type="ORF">N2599_17065</name>
</gene>
<dbReference type="InterPro" id="IPR003776">
    <property type="entry name" value="YcaO-like_dom"/>
</dbReference>
<dbReference type="STRING" id="1041146.GCA_000427985_02433"/>
<proteinExistence type="predicted"/>
<evidence type="ECO:0000313" key="2">
    <source>
        <dbReference type="EMBL" id="PKA40791.1"/>
    </source>
</evidence>
<accession>A0A2N0D3V7</accession>
<dbReference type="Pfam" id="PF02624">
    <property type="entry name" value="YcaO"/>
    <property type="match status" value="1"/>
</dbReference>
<organism evidence="2 4">
    <name type="scientific">Rhizobium sullae</name>
    <name type="common">Rhizobium hedysari</name>
    <dbReference type="NCBI Taxonomy" id="50338"/>
    <lineage>
        <taxon>Bacteria</taxon>
        <taxon>Pseudomonadati</taxon>
        <taxon>Pseudomonadota</taxon>
        <taxon>Alphaproteobacteria</taxon>
        <taxon>Hyphomicrobiales</taxon>
        <taxon>Rhizobiaceae</taxon>
        <taxon>Rhizobium/Agrobacterium group</taxon>
        <taxon>Rhizobium</taxon>
    </lineage>
</organism>
<reference evidence="2 4" key="1">
    <citation type="submission" date="2017-11" db="EMBL/GenBank/DDBJ databases">
        <authorList>
            <person name="Han C.G."/>
        </authorList>
    </citation>
    <scope>NUCLEOTIDE SEQUENCE [LARGE SCALE GENOMIC DNA]</scope>
    <source>
        <strain evidence="2 4">HCNT1</strain>
    </source>
</reference>
<reference evidence="3" key="3">
    <citation type="submission" date="2022-09" db="EMBL/GenBank/DDBJ databases">
        <title>Australian commercial rhizobial inoculants.</title>
        <authorList>
            <person name="Kohlmeier M.G."/>
            <person name="O'Hara G.W."/>
            <person name="Colombi E."/>
            <person name="Ramsay J.P."/>
            <person name="Terpolilli J."/>
        </authorList>
    </citation>
    <scope>NUCLEOTIDE SEQUENCE</scope>
    <source>
        <strain evidence="3">WSM1592</strain>
    </source>
</reference>
<dbReference type="Proteomes" id="UP000232164">
    <property type="component" value="Unassembled WGS sequence"/>
</dbReference>
<dbReference type="Gene3D" id="3.30.40.250">
    <property type="match status" value="1"/>
</dbReference>
<protein>
    <submittedName>
        <fullName evidence="3">YcaO-like family protein</fullName>
    </submittedName>
</protein>
<evidence type="ECO:0000259" key="1">
    <source>
        <dbReference type="PROSITE" id="PS51664"/>
    </source>
</evidence>
<evidence type="ECO:0000313" key="5">
    <source>
        <dbReference type="Proteomes" id="UP001060123"/>
    </source>
</evidence>
<dbReference type="Proteomes" id="UP001060123">
    <property type="component" value="Chromosome"/>
</dbReference>
<dbReference type="AlphaFoldDB" id="A0A2N0D3V7"/>
<feature type="domain" description="YcaO" evidence="1">
    <location>
        <begin position="62"/>
        <end position="429"/>
    </location>
</feature>
<dbReference type="PROSITE" id="PS51664">
    <property type="entry name" value="YCAO"/>
    <property type="match status" value="1"/>
</dbReference>
<dbReference type="Gene3D" id="3.30.1330.230">
    <property type="match status" value="1"/>
</dbReference>
<keyword evidence="5" id="KW-1185">Reference proteome</keyword>
<name>A0A2N0D3V7_RHISU</name>
<dbReference type="PANTHER" id="PTHR37809:SF1">
    <property type="entry name" value="RIBOSOMAL PROTEIN S12 METHYLTHIOTRANSFERASE ACCESSORY FACTOR YCAO"/>
    <property type="match status" value="1"/>
</dbReference>
<evidence type="ECO:0000313" key="3">
    <source>
        <dbReference type="EMBL" id="UWU13825.1"/>
    </source>
</evidence>
<sequence length="429" mass="47633">MLDDILKALVDRRAGIVTSVDYIESLPAGPVVHTYRGALAYPYAFVDGARYREDTAKIIVSGSGLTRLDALWSMIGEAVERYSAYSFDSCRTSIAPFSELRQSAVDPREWIGFADESFTQDFPYQRFNEDEPIRWVEAEDSLSGERMLVPAANVWLRLGKILPGENFAQRTSTGLGAGISVGQARLSGLLEVIERDAFSSRWLLSAAPVRKTRACDITEALGQTIGYSGITAELYDISVENIVPVSLARLTMPKREFGFCLGASAACSASEADKKAVLEAYHILQGMIFWQSKSPPRLSSVDIRDFVDHGRYYSQPSAAESATWFFENSGAADRPNETTALDETDADATVKMIAERLSERGYRSYFVDITPADIREMGFHVVKALVPGLQPLTCGERVVADDRRRLERVSMSLLRTTIFRLNRQLQPFA</sequence>
<dbReference type="PANTHER" id="PTHR37809">
    <property type="entry name" value="RIBOSOMAL PROTEIN S12 METHYLTHIOTRANSFERASE ACCESSORY FACTOR YCAO"/>
    <property type="match status" value="1"/>
</dbReference>
<reference evidence="2 4" key="2">
    <citation type="submission" date="2017-12" db="EMBL/GenBank/DDBJ databases">
        <title>Genome sequence of Rhizobium sullae HCNT1 isolated from Sulla coronaria nodules and featuring peculiar denitrification phenotypes.</title>
        <authorList>
            <person name="De Diego-Diaz B."/>
            <person name="Treu L."/>
            <person name="Campanaro S."/>
            <person name="Da Silva Duarte V."/>
            <person name="Basaglia M."/>
            <person name="Favaro L."/>
            <person name="Casella S."/>
            <person name="Squartini A."/>
        </authorList>
    </citation>
    <scope>NUCLEOTIDE SEQUENCE [LARGE SCALE GENOMIC DNA]</scope>
    <source>
        <strain evidence="2 4">HCNT1</strain>
    </source>
</reference>
<evidence type="ECO:0000313" key="4">
    <source>
        <dbReference type="Proteomes" id="UP000232164"/>
    </source>
</evidence>
<dbReference type="EMBL" id="CP104143">
    <property type="protein sequence ID" value="UWU13825.1"/>
    <property type="molecule type" value="Genomic_DNA"/>
</dbReference>
<dbReference type="RefSeq" id="WP_027511799.1">
    <property type="nucleotide sequence ID" value="NZ_CP104143.1"/>
</dbReference>
<dbReference type="EMBL" id="PIQN01000021">
    <property type="protein sequence ID" value="PKA40791.1"/>
    <property type="molecule type" value="Genomic_DNA"/>
</dbReference>